<protein>
    <submittedName>
        <fullName evidence="2">Uncharacterized protein</fullName>
    </submittedName>
</protein>
<evidence type="ECO:0000313" key="3">
    <source>
        <dbReference type="Proteomes" id="UP000617734"/>
    </source>
</evidence>
<reference evidence="2" key="2">
    <citation type="submission" date="2020-09" db="EMBL/GenBank/DDBJ databases">
        <authorList>
            <person name="Sun Q."/>
            <person name="Ohkuma M."/>
        </authorList>
    </citation>
    <scope>NUCLEOTIDE SEQUENCE</scope>
    <source>
        <strain evidence="2">JCM 4646</strain>
    </source>
</reference>
<feature type="region of interest" description="Disordered" evidence="1">
    <location>
        <begin position="1"/>
        <end position="29"/>
    </location>
</feature>
<gene>
    <name evidence="2" type="ORF">GCM10018781_07970</name>
</gene>
<proteinExistence type="predicted"/>
<name>A0A919KKI5_9ACTN</name>
<accession>A0A919KKI5</accession>
<comment type="caution">
    <text evidence="2">The sequence shown here is derived from an EMBL/GenBank/DDBJ whole genome shotgun (WGS) entry which is preliminary data.</text>
</comment>
<sequence length="78" mass="8976">MRPRTDNEQTITIRGAYADSKRPKRHCRAPREGYPAVVRAVRYQEPQGRFQPLRPLSGSTWPRLEFCTVTTSPTSEES</sequence>
<dbReference type="Proteomes" id="UP000617734">
    <property type="component" value="Unassembled WGS sequence"/>
</dbReference>
<evidence type="ECO:0000313" key="2">
    <source>
        <dbReference type="EMBL" id="GHH61515.1"/>
    </source>
</evidence>
<dbReference type="EMBL" id="BNBO01000003">
    <property type="protein sequence ID" value="GHH61515.1"/>
    <property type="molecule type" value="Genomic_DNA"/>
</dbReference>
<dbReference type="AlphaFoldDB" id="A0A919KKI5"/>
<keyword evidence="3" id="KW-1185">Reference proteome</keyword>
<organism evidence="2 3">
    <name type="scientific">Kitasatospora indigofera</name>
    <dbReference type="NCBI Taxonomy" id="67307"/>
    <lineage>
        <taxon>Bacteria</taxon>
        <taxon>Bacillati</taxon>
        <taxon>Actinomycetota</taxon>
        <taxon>Actinomycetes</taxon>
        <taxon>Kitasatosporales</taxon>
        <taxon>Streptomycetaceae</taxon>
        <taxon>Kitasatospora</taxon>
    </lineage>
</organism>
<evidence type="ECO:0000256" key="1">
    <source>
        <dbReference type="SAM" id="MobiDB-lite"/>
    </source>
</evidence>
<reference evidence="2" key="1">
    <citation type="journal article" date="2014" name="Int. J. Syst. Evol. Microbiol.">
        <title>Complete genome sequence of Corynebacterium casei LMG S-19264T (=DSM 44701T), isolated from a smear-ripened cheese.</title>
        <authorList>
            <consortium name="US DOE Joint Genome Institute (JGI-PGF)"/>
            <person name="Walter F."/>
            <person name="Albersmeier A."/>
            <person name="Kalinowski J."/>
            <person name="Ruckert C."/>
        </authorList>
    </citation>
    <scope>NUCLEOTIDE SEQUENCE</scope>
    <source>
        <strain evidence="2">JCM 4646</strain>
    </source>
</reference>